<keyword evidence="5" id="KW-1185">Reference proteome</keyword>
<dbReference type="InterPro" id="IPR001584">
    <property type="entry name" value="Integrase_cat-core"/>
</dbReference>
<keyword evidence="2" id="KW-0472">Membrane</keyword>
<feature type="region of interest" description="Disordered" evidence="1">
    <location>
        <begin position="359"/>
        <end position="392"/>
    </location>
</feature>
<dbReference type="Gene3D" id="2.60.40.3770">
    <property type="match status" value="1"/>
</dbReference>
<sequence>MANNITRKCTACQRYNALPYRYPNCKDLPSRRVQRTAPFEHVGLDYFGPLKVRNINEEIESAYGCIFTCTTTRATHIELVNGLTTVQFINALRRFCARRGRPKTITCDNAPTFLLGEEILADCAKTNEDKTREFCANYGIQWINITPYAPWQGGFYERMVQLVKRCLYKAIGNRTLRSEELTTILTEIEGILNTRPLTYVGSEMDDLRILRPVDLLQKDIDLQLPLKGLLENLEDPVYAPPEERAKLRTRHDAETALASSVNLVERFWRIWQKEYLPGLREHHQETIQSGRSSNKVPKQNDVVLMNDPMQPRHAWRMARVEHLTKDADGDVREIELRMANGRTVKRPVNLVVPFELDETTAEPEPIPSADTVKTNEQLKPRSKYGLRPRKDRNYYPDDTTAASCEQATHASTCAKTPFKWWTFFMLILALCAQPTIALNNTITCVENTVIFEHLPYDEIEICANRNCWKGLRSDLERKKELQLRARHHSLPSSAICPHISCYLCTMMVANPECWPVTSILIAGLIIYGLGLGMIALCFSPIILGTPFLWCWRQLRRLVRNGWNRICRRHTSSEPSVRFRRSTIRYAFVALVAIVAIGQIPGVTACQEVDILSLENTVCHESYNDKKCSVKLSQIVKINPFHRRACINFVANGTRKAELTLKWKHVTLKCKPRTLTFTRNTGRELVSSKRCWQAGSCVENVCAEIRPDNNTLPELKKGNPHPGITSCAESCGWWGCDCALARSGCAFFRLFFPPVNDKIYKHFDCPMWEEELVLDWEIVYVDDPGANRGTLKLKPNIPQRTSTFKATVTLLEPVYISMLHDSFLATENEVIKETEAHVQLRDKGIRHDRWNYNITDMMADVTKRLPLSMYNMKLEQNREDTSKIQAIVKNAVESELILDFHHNITVQNSRVISDQCSMEMQSLQGCYDCKEGAIGNATCTTQHYNLTAIVMCEDAAFAIPCHTSGAEMSLRFHYESADIDELCQVFCGGAANTFSVQGTLNYVGMVSMKLERPKSHVEEYKTFWPDFSHLGSIFTSWYKTTLFTVVAALGGVFLTYTICTTCGPKIFLFMIKLIWKLVIVWPFKILRFIMIDRGLSLSTNKRKETHGPHCTHSCDERNKCSDPKGRRSSQHLQPIVKRELRS</sequence>
<dbReference type="Gene3D" id="3.30.420.10">
    <property type="entry name" value="Ribonuclease H-like superfamily/Ribonuclease H"/>
    <property type="match status" value="1"/>
</dbReference>
<dbReference type="GO" id="GO:0015074">
    <property type="term" value="P:DNA integration"/>
    <property type="evidence" value="ECO:0007669"/>
    <property type="project" value="InterPro"/>
</dbReference>
<dbReference type="GO" id="GO:0003676">
    <property type="term" value="F:nucleic acid binding"/>
    <property type="evidence" value="ECO:0007669"/>
    <property type="project" value="InterPro"/>
</dbReference>
<dbReference type="EMBL" id="AZBU02000003">
    <property type="protein sequence ID" value="TKR89590.1"/>
    <property type="molecule type" value="Genomic_DNA"/>
</dbReference>
<dbReference type="PROSITE" id="PS50994">
    <property type="entry name" value="INTEGRASE"/>
    <property type="match status" value="1"/>
</dbReference>
<keyword evidence="2" id="KW-1133">Transmembrane helix</keyword>
<dbReference type="InterPro" id="IPR040676">
    <property type="entry name" value="DUF5641"/>
</dbReference>
<evidence type="ECO:0000313" key="5">
    <source>
        <dbReference type="Proteomes" id="UP000298663"/>
    </source>
</evidence>
<reference evidence="4 5" key="2">
    <citation type="journal article" date="2019" name="G3 (Bethesda)">
        <title>Hybrid Assembly of the Genome of the Entomopathogenic Nematode Steinernema carpocapsae Identifies the X-Chromosome.</title>
        <authorList>
            <person name="Serra L."/>
            <person name="Macchietto M."/>
            <person name="Macias-Munoz A."/>
            <person name="McGill C.J."/>
            <person name="Rodriguez I.M."/>
            <person name="Rodriguez B."/>
            <person name="Murad R."/>
            <person name="Mortazavi A."/>
        </authorList>
    </citation>
    <scope>NUCLEOTIDE SEQUENCE [LARGE SCALE GENOMIC DNA]</scope>
    <source>
        <strain evidence="4 5">ALL</strain>
    </source>
</reference>
<dbReference type="Pfam" id="PF18701">
    <property type="entry name" value="DUF5641"/>
    <property type="match status" value="1"/>
</dbReference>
<dbReference type="OrthoDB" id="5875705at2759"/>
<evidence type="ECO:0000313" key="4">
    <source>
        <dbReference type="EMBL" id="TKR89590.1"/>
    </source>
</evidence>
<dbReference type="AlphaFoldDB" id="A0A4U5P1B7"/>
<dbReference type="Pfam" id="PF07245">
    <property type="entry name" value="Phlebovirus_G2"/>
    <property type="match status" value="1"/>
</dbReference>
<dbReference type="PANTHER" id="PTHR47331">
    <property type="entry name" value="PHD-TYPE DOMAIN-CONTAINING PROTEIN"/>
    <property type="match status" value="1"/>
</dbReference>
<organism evidence="4 5">
    <name type="scientific">Steinernema carpocapsae</name>
    <name type="common">Entomopathogenic nematode</name>
    <dbReference type="NCBI Taxonomy" id="34508"/>
    <lineage>
        <taxon>Eukaryota</taxon>
        <taxon>Metazoa</taxon>
        <taxon>Ecdysozoa</taxon>
        <taxon>Nematoda</taxon>
        <taxon>Chromadorea</taxon>
        <taxon>Rhabditida</taxon>
        <taxon>Tylenchina</taxon>
        <taxon>Panagrolaimomorpha</taxon>
        <taxon>Strongyloidoidea</taxon>
        <taxon>Steinernematidae</taxon>
        <taxon>Steinernema</taxon>
    </lineage>
</organism>
<feature type="transmembrane region" description="Helical" evidence="2">
    <location>
        <begin position="1036"/>
        <end position="1058"/>
    </location>
</feature>
<gene>
    <name evidence="4" type="ORF">L596_013669</name>
</gene>
<feature type="transmembrane region" description="Helical" evidence="2">
    <location>
        <begin position="519"/>
        <end position="549"/>
    </location>
</feature>
<comment type="caution">
    <text evidence="4">The sequence shown here is derived from an EMBL/GenBank/DDBJ whole genome shotgun (WGS) entry which is preliminary data.</text>
</comment>
<dbReference type="Gene3D" id="2.60.98.50">
    <property type="match status" value="1"/>
</dbReference>
<feature type="transmembrane region" description="Helical" evidence="2">
    <location>
        <begin position="1065"/>
        <end position="1082"/>
    </location>
</feature>
<dbReference type="InterPro" id="IPR012337">
    <property type="entry name" value="RNaseH-like_sf"/>
</dbReference>
<dbReference type="SUPFAM" id="SSF53098">
    <property type="entry name" value="Ribonuclease H-like"/>
    <property type="match status" value="1"/>
</dbReference>
<evidence type="ECO:0000259" key="3">
    <source>
        <dbReference type="PROSITE" id="PS50994"/>
    </source>
</evidence>
<reference evidence="4 5" key="1">
    <citation type="journal article" date="2015" name="Genome Biol.">
        <title>Comparative genomics of Steinernema reveals deeply conserved gene regulatory networks.</title>
        <authorList>
            <person name="Dillman A.R."/>
            <person name="Macchietto M."/>
            <person name="Porter C.F."/>
            <person name="Rogers A."/>
            <person name="Williams B."/>
            <person name="Antoshechkin I."/>
            <person name="Lee M.M."/>
            <person name="Goodwin Z."/>
            <person name="Lu X."/>
            <person name="Lewis E.E."/>
            <person name="Goodrich-Blair H."/>
            <person name="Stock S.P."/>
            <person name="Adams B.J."/>
            <person name="Sternberg P.W."/>
            <person name="Mortazavi A."/>
        </authorList>
    </citation>
    <scope>NUCLEOTIDE SEQUENCE [LARGE SCALE GENOMIC DNA]</scope>
    <source>
        <strain evidence="4 5">ALL</strain>
    </source>
</reference>
<feature type="compositionally biased region" description="Basic residues" evidence="1">
    <location>
        <begin position="380"/>
        <end position="390"/>
    </location>
</feature>
<feature type="domain" description="Integrase catalytic" evidence="3">
    <location>
        <begin position="34"/>
        <end position="220"/>
    </location>
</feature>
<dbReference type="PANTHER" id="PTHR47331:SF1">
    <property type="entry name" value="GAG-LIKE PROTEIN"/>
    <property type="match status" value="1"/>
</dbReference>
<proteinExistence type="predicted"/>
<dbReference type="STRING" id="34508.A0A4U5P1B7"/>
<keyword evidence="2" id="KW-0812">Transmembrane</keyword>
<dbReference type="InterPro" id="IPR009878">
    <property type="entry name" value="Phlebovirus_G2_fusion"/>
</dbReference>
<name>A0A4U5P1B7_STECR</name>
<feature type="transmembrane region" description="Helical" evidence="2">
    <location>
        <begin position="585"/>
        <end position="603"/>
    </location>
</feature>
<dbReference type="Proteomes" id="UP000298663">
    <property type="component" value="Unassembled WGS sequence"/>
</dbReference>
<accession>A0A4U5P1B7</accession>
<protein>
    <recommendedName>
        <fullName evidence="3">Integrase catalytic domain-containing protein</fullName>
    </recommendedName>
</protein>
<dbReference type="InterPro" id="IPR036397">
    <property type="entry name" value="RNaseH_sf"/>
</dbReference>
<evidence type="ECO:0000256" key="2">
    <source>
        <dbReference type="SAM" id="Phobius"/>
    </source>
</evidence>
<evidence type="ECO:0000256" key="1">
    <source>
        <dbReference type="SAM" id="MobiDB-lite"/>
    </source>
</evidence>